<dbReference type="EMBL" id="JADGJW010000421">
    <property type="protein sequence ID" value="KAJ3217557.1"/>
    <property type="molecule type" value="Genomic_DNA"/>
</dbReference>
<keyword evidence="4" id="KW-1185">Reference proteome</keyword>
<evidence type="ECO:0000313" key="3">
    <source>
        <dbReference type="EMBL" id="KAJ3217557.1"/>
    </source>
</evidence>
<dbReference type="Gene3D" id="3.40.50.2000">
    <property type="entry name" value="Glycogen Phosphorylase B"/>
    <property type="match status" value="2"/>
</dbReference>
<dbReference type="AlphaFoldDB" id="A0AAD5TZF2"/>
<keyword evidence="1" id="KW-0808">Transferase</keyword>
<sequence>MTSEENERESPTLPPRPQKIIQSDSTKILNQSDLSINTTQSNIPPALPLRHSKVFIGLSNLVKPGKFTETLGAVENFFFHEKRCKHAYAIIAWYDKGYYRYEIDIKSDGTKVTNTIVTQLKGFEDVSVYDFCDQWEIQHPEHQITYIGETTKNFDFLQDYCEKWASAHPTYNAAWDNCRTFVDSMIETIVDKNQVWKTKVVKHSSSTFVVPSKGGFPTPLEYINWKMKQNYKLKRKPTKFKTKINDEGKITVLISEEDHAAIESEADDAKHLISDVASVSLSDVNDNNKGRDWKEYDLNVPVLNIVMLIVGSRGDVQPFVALGKELEKFGHRVRLATHEIFREFVTENGLEFFPLAGNPHELMEYMVKNPGLLPGMLSIRKGDISKKRDTIKEILETSWLACINPSANGEAFKAQAIIANPPNFAHLHCAEKLSIPLHIYFTMPWSPTKAFPHPLINMEYKNKQSENFLNLLSYEITETLTWTGLGEIINDFRKKTLGLNSILSTDAPSVMDDLKIPHTYCWSENLIKKPVDWGDHIDISGFFFLDLATNYNPPQDLLDFLTSGSQPVYIGFGSIVIDDPDNLTSIIFDAVKKAGVRAIVSKGWGGLGGKEIPNEIYMIGNCPHDWLFEHVSAVVHHGGAGTTAAGLSKGKPTTGPYPIPFKKLTSDKLAEALKFSVLEETKERAIKLGAEIKKENGVLLGVRSFHHQLPLSTDIILSNVAAQILIEANRISEKDLSQYRHVKYLTQHINKNVREGIVYGSYSLVVDSIKGVTTFFLDNKNGLSSAMRAERKRDMVHEISKGFAHSIGSAIYYPTKGAGKFLGKMGDGFRNAPAFYDDTERPQERKEVDNFNQGLMAGTKSLAVGIGEGIADFFVKPTKGMQQSGIKGFGKGFAQGTTSLVCKPIAGTLDFIYQGGKGTFRSAKKISKSLSNQSLKNQTENSSLNTIKSEEQFPNELKNFIIEKYDKIIKHGKNLYD</sequence>
<dbReference type="CDD" id="cd03784">
    <property type="entry name" value="GT1_Gtf-like"/>
    <property type="match status" value="1"/>
</dbReference>
<evidence type="ECO:0000313" key="4">
    <source>
        <dbReference type="Proteomes" id="UP001211065"/>
    </source>
</evidence>
<evidence type="ECO:0000256" key="1">
    <source>
        <dbReference type="ARBA" id="ARBA00022679"/>
    </source>
</evidence>
<dbReference type="GO" id="GO:0016906">
    <property type="term" value="F:sterol 3-beta-glucosyltransferase activity"/>
    <property type="evidence" value="ECO:0007669"/>
    <property type="project" value="UniProtKB-ARBA"/>
</dbReference>
<protein>
    <recommendedName>
        <fullName evidence="2">Glycosyltransferase family 28 N-terminal domain-containing protein</fullName>
    </recommendedName>
</protein>
<comment type="caution">
    <text evidence="3">The sequence shown here is derived from an EMBL/GenBank/DDBJ whole genome shotgun (WGS) entry which is preliminary data.</text>
</comment>
<dbReference type="GO" id="GO:0005975">
    <property type="term" value="P:carbohydrate metabolic process"/>
    <property type="evidence" value="ECO:0007669"/>
    <property type="project" value="InterPro"/>
</dbReference>
<name>A0AAD5TZF2_9FUNG</name>
<proteinExistence type="predicted"/>
<reference evidence="3" key="1">
    <citation type="submission" date="2020-05" db="EMBL/GenBank/DDBJ databases">
        <title>Phylogenomic resolution of chytrid fungi.</title>
        <authorList>
            <person name="Stajich J.E."/>
            <person name="Amses K."/>
            <person name="Simmons R."/>
            <person name="Seto K."/>
            <person name="Myers J."/>
            <person name="Bonds A."/>
            <person name="Quandt C.A."/>
            <person name="Barry K."/>
            <person name="Liu P."/>
            <person name="Grigoriev I."/>
            <person name="Longcore J.E."/>
            <person name="James T.Y."/>
        </authorList>
    </citation>
    <scope>NUCLEOTIDE SEQUENCE</scope>
    <source>
        <strain evidence="3">JEL0476</strain>
    </source>
</reference>
<organism evidence="3 4">
    <name type="scientific">Clydaea vesicula</name>
    <dbReference type="NCBI Taxonomy" id="447962"/>
    <lineage>
        <taxon>Eukaryota</taxon>
        <taxon>Fungi</taxon>
        <taxon>Fungi incertae sedis</taxon>
        <taxon>Chytridiomycota</taxon>
        <taxon>Chytridiomycota incertae sedis</taxon>
        <taxon>Chytridiomycetes</taxon>
        <taxon>Lobulomycetales</taxon>
        <taxon>Lobulomycetaceae</taxon>
        <taxon>Clydaea</taxon>
    </lineage>
</organism>
<accession>A0AAD5TZF2</accession>
<dbReference type="Proteomes" id="UP001211065">
    <property type="component" value="Unassembled WGS sequence"/>
</dbReference>
<dbReference type="FunFam" id="3.40.50.2000:FF:000009">
    <property type="entry name" value="Sterol 3-beta-glucosyltransferase UGT80A2"/>
    <property type="match status" value="1"/>
</dbReference>
<dbReference type="SUPFAM" id="SSF53756">
    <property type="entry name" value="UDP-Glycosyltransferase/glycogen phosphorylase"/>
    <property type="match status" value="1"/>
</dbReference>
<gene>
    <name evidence="3" type="ORF">HK099_005431</name>
</gene>
<dbReference type="InterPro" id="IPR002213">
    <property type="entry name" value="UDP_glucos_trans"/>
</dbReference>
<dbReference type="InterPro" id="IPR004276">
    <property type="entry name" value="GlycoTrans_28_N"/>
</dbReference>
<feature type="domain" description="Glycosyltransferase family 28 N-terminal" evidence="2">
    <location>
        <begin position="305"/>
        <end position="452"/>
    </location>
</feature>
<dbReference type="PANTHER" id="PTHR48050:SF13">
    <property type="entry name" value="STEROL 3-BETA-GLUCOSYLTRANSFERASE UGT80A2"/>
    <property type="match status" value="1"/>
</dbReference>
<dbReference type="InterPro" id="IPR050426">
    <property type="entry name" value="Glycosyltransferase_28"/>
</dbReference>
<evidence type="ECO:0000259" key="2">
    <source>
        <dbReference type="Pfam" id="PF03033"/>
    </source>
</evidence>
<dbReference type="Pfam" id="PF03033">
    <property type="entry name" value="Glyco_transf_28"/>
    <property type="match status" value="1"/>
</dbReference>
<dbReference type="PANTHER" id="PTHR48050">
    <property type="entry name" value="STEROL 3-BETA-GLUCOSYLTRANSFERASE"/>
    <property type="match status" value="1"/>
</dbReference>